<dbReference type="Pfam" id="PF13359">
    <property type="entry name" value="DDE_Tnp_4"/>
    <property type="match status" value="2"/>
</dbReference>
<reference evidence="4" key="1">
    <citation type="submission" date="2022-11" db="EMBL/GenBank/DDBJ databases">
        <authorList>
            <person name="Morgan W.R."/>
            <person name="Tartar A."/>
        </authorList>
    </citation>
    <scope>NUCLEOTIDE SEQUENCE</scope>
    <source>
        <strain evidence="4">ARSEF 373</strain>
    </source>
</reference>
<evidence type="ECO:0000259" key="3">
    <source>
        <dbReference type="Pfam" id="PF13359"/>
    </source>
</evidence>
<name>A0AAV2Z122_9STRA</name>
<protein>
    <recommendedName>
        <fullName evidence="3">DDE Tnp4 domain-containing protein</fullName>
    </recommendedName>
</protein>
<reference evidence="4" key="2">
    <citation type="journal article" date="2023" name="Microbiol Resour">
        <title>Decontamination and Annotation of the Draft Genome Sequence of the Oomycete Lagenidium giganteum ARSEF 373.</title>
        <authorList>
            <person name="Morgan W.R."/>
            <person name="Tartar A."/>
        </authorList>
    </citation>
    <scope>NUCLEOTIDE SEQUENCE</scope>
    <source>
        <strain evidence="4">ARSEF 373</strain>
    </source>
</reference>
<evidence type="ECO:0000313" key="4">
    <source>
        <dbReference type="EMBL" id="DAZ99171.1"/>
    </source>
</evidence>
<dbReference type="InterPro" id="IPR027806">
    <property type="entry name" value="HARBI1_dom"/>
</dbReference>
<dbReference type="PANTHER" id="PTHR34615:SF1">
    <property type="entry name" value="PX DOMAIN-CONTAINING PROTEIN"/>
    <property type="match status" value="1"/>
</dbReference>
<feature type="domain" description="DDE Tnp4" evidence="3">
    <location>
        <begin position="165"/>
        <end position="293"/>
    </location>
</feature>
<comment type="caution">
    <text evidence="4">The sequence shown here is derived from an EMBL/GenBank/DDBJ whole genome shotgun (WGS) entry which is preliminary data.</text>
</comment>
<keyword evidence="2" id="KW-0479">Metal-binding</keyword>
<dbReference type="AlphaFoldDB" id="A0AAV2Z122"/>
<organism evidence="4 5">
    <name type="scientific">Lagenidium giganteum</name>
    <dbReference type="NCBI Taxonomy" id="4803"/>
    <lineage>
        <taxon>Eukaryota</taxon>
        <taxon>Sar</taxon>
        <taxon>Stramenopiles</taxon>
        <taxon>Oomycota</taxon>
        <taxon>Peronosporomycetes</taxon>
        <taxon>Pythiales</taxon>
        <taxon>Pythiaceae</taxon>
    </lineage>
</organism>
<accession>A0AAV2Z122</accession>
<evidence type="ECO:0000256" key="2">
    <source>
        <dbReference type="ARBA" id="ARBA00022723"/>
    </source>
</evidence>
<proteinExistence type="predicted"/>
<evidence type="ECO:0000256" key="1">
    <source>
        <dbReference type="ARBA" id="ARBA00001968"/>
    </source>
</evidence>
<evidence type="ECO:0000313" key="5">
    <source>
        <dbReference type="Proteomes" id="UP001146120"/>
    </source>
</evidence>
<keyword evidence="5" id="KW-1185">Reference proteome</keyword>
<dbReference type="GO" id="GO:0046872">
    <property type="term" value="F:metal ion binding"/>
    <property type="evidence" value="ECO:0007669"/>
    <property type="project" value="UniProtKB-KW"/>
</dbReference>
<sequence length="591" mass="67082">MGTPFDDNDDLLLLLVAVEEDASQRRSMAREQRRRFTTFLTIADSSCWRSLFRFSEDEIDLVGRLLQIPAELPTRNGYDISGTDAFCMFLRRLAYPNRLADLGRLFGRSQAALSVITNAVRTHIHDRWHHLLRLDRHRLTEENRLQFASAIQRKGAPLNCCIGFIDGTVRGICRPSRQQRFSYNGHKRKHALTYQSVITPDGIVRHLQWPVPGTRHDAFLLATSTLSDEMRALPTSGSTRYIIYGDPAYSRMTVSSPRSTLNNDQLTFNKRMNNVQVSVEWVFGVVVRHWAFTDFVKKTEAAFASIMFWFTRPQVIELVAIFEMEKNFHAPYRYDVTPSDALCMFMRRIAYPNRLADLEFVCGRSCSAISAITNAVLCYLYNRSTTIVSPRQSCSCLLLQFTSVVRRWRAVSASSTVQSAQYDVWVVMGSQNPLPQLGKDSTQAPKVLRPQDMRCFTGVISNSCSNACPVQQRKHGLKFQSVGAPDGIIAHLFGPIPASRHDSFMLTKSELMLELASVLTANNQHFVFYGDPAYGKQTHIFCLFEGAHLPSEQKLYNAAMGSVRVCVEWECIMHYNDFVHCICAAFTSNRA</sequence>
<comment type="cofactor">
    <cofactor evidence="1">
        <name>a divalent metal cation</name>
        <dbReference type="ChEBI" id="CHEBI:60240"/>
    </cofactor>
</comment>
<dbReference type="Proteomes" id="UP001146120">
    <property type="component" value="Unassembled WGS sequence"/>
</dbReference>
<dbReference type="EMBL" id="DAKRPA010000088">
    <property type="protein sequence ID" value="DAZ99171.1"/>
    <property type="molecule type" value="Genomic_DNA"/>
</dbReference>
<feature type="domain" description="DDE Tnp4" evidence="3">
    <location>
        <begin position="472"/>
        <end position="569"/>
    </location>
</feature>
<gene>
    <name evidence="4" type="ORF">N0F65_008204</name>
</gene>
<dbReference type="PANTHER" id="PTHR34615">
    <property type="entry name" value="PX DOMAIN-CONTAINING PROTEIN"/>
    <property type="match status" value="1"/>
</dbReference>